<reference evidence="3" key="1">
    <citation type="submission" date="2025-08" db="UniProtKB">
        <authorList>
            <consortium name="RefSeq"/>
        </authorList>
    </citation>
    <scope>IDENTIFICATION</scope>
    <source>
        <tissue evidence="3">Whole larval tissue</tissue>
    </source>
</reference>
<dbReference type="OrthoDB" id="6484979at2759"/>
<organism evidence="2 3">
    <name type="scientific">Spodoptera frugiperda</name>
    <name type="common">Fall armyworm</name>
    <dbReference type="NCBI Taxonomy" id="7108"/>
    <lineage>
        <taxon>Eukaryota</taxon>
        <taxon>Metazoa</taxon>
        <taxon>Ecdysozoa</taxon>
        <taxon>Arthropoda</taxon>
        <taxon>Hexapoda</taxon>
        <taxon>Insecta</taxon>
        <taxon>Pterygota</taxon>
        <taxon>Neoptera</taxon>
        <taxon>Endopterygota</taxon>
        <taxon>Lepidoptera</taxon>
        <taxon>Glossata</taxon>
        <taxon>Ditrysia</taxon>
        <taxon>Noctuoidea</taxon>
        <taxon>Noctuidae</taxon>
        <taxon>Amphipyrinae</taxon>
        <taxon>Spodoptera</taxon>
    </lineage>
</organism>
<feature type="region of interest" description="Disordered" evidence="1">
    <location>
        <begin position="372"/>
        <end position="424"/>
    </location>
</feature>
<feature type="compositionally biased region" description="Basic and acidic residues" evidence="1">
    <location>
        <begin position="304"/>
        <end position="314"/>
    </location>
</feature>
<dbReference type="GeneID" id="118279513"/>
<dbReference type="Gene3D" id="1.25.40.180">
    <property type="match status" value="1"/>
</dbReference>
<feature type="region of interest" description="Disordered" evidence="1">
    <location>
        <begin position="293"/>
        <end position="318"/>
    </location>
</feature>
<name>A0A9R0DID6_SPOFR</name>
<dbReference type="GO" id="GO:0008494">
    <property type="term" value="F:translation activator activity"/>
    <property type="evidence" value="ECO:0007669"/>
    <property type="project" value="TreeGrafter"/>
</dbReference>
<dbReference type="GO" id="GO:0005829">
    <property type="term" value="C:cytosol"/>
    <property type="evidence" value="ECO:0007669"/>
    <property type="project" value="TreeGrafter"/>
</dbReference>
<dbReference type="InterPro" id="IPR051367">
    <property type="entry name" value="mRNA_TranslReg/HistoneTransl"/>
</dbReference>
<feature type="compositionally biased region" description="Polar residues" evidence="1">
    <location>
        <begin position="398"/>
        <end position="411"/>
    </location>
</feature>
<feature type="region of interest" description="Disordered" evidence="1">
    <location>
        <begin position="436"/>
        <end position="504"/>
    </location>
</feature>
<evidence type="ECO:0000313" key="2">
    <source>
        <dbReference type="Proteomes" id="UP000829999"/>
    </source>
</evidence>
<evidence type="ECO:0000256" key="1">
    <source>
        <dbReference type="SAM" id="MobiDB-lite"/>
    </source>
</evidence>
<feature type="compositionally biased region" description="Basic and acidic residues" evidence="1">
    <location>
        <begin position="492"/>
        <end position="504"/>
    </location>
</feature>
<dbReference type="RefSeq" id="XP_035455041.2">
    <property type="nucleotide sequence ID" value="XM_035599148.2"/>
</dbReference>
<feature type="region of interest" description="Disordered" evidence="1">
    <location>
        <begin position="14"/>
        <end position="53"/>
    </location>
</feature>
<sequence>MGIEHFIWSEEVESADPMIMEEQRETRRDSVNSIEPEVKTPQTPETKSSVDEEDGALKDLLRVDEQYYPLLALLEQFSPEDDGIQFNIKLKQFETTMSSMCPDDSRVQQAFATFRAAALRCPVMARKLAAVGVSFTRQQNKPLLRRTLLNVVMQDTFSKLDVLQRSNPLFLVNAANLMGDYFANARLSNGDKLHFLAEPLLQYLRALLAAHDTRAHHTLATQLMQNGRELLSVVAQEMDELSVSIRLRLLSSPPVSTTWLLLSADLCLNKFLPLPTTLQQFYAAHLVTTTEENMSEANFRPWRKSPEKNEKRPDAATLAEVRQSISQIRLRNNEDTKPKKQLLSVSQDTRTSNINLRKRLDLNSWRQTEAMRTEANDYPERNVSQSPEKPAERVADSTVDQNVSQSSLNNKENTKPKLSPKLGPGARLLRHKAVSEEPIPVSQDTWSGPDSRPPHISGRSRRGKINAKKEGTTAKATPRRHVAEVPRSAKYWGHDDRCDKDYNS</sequence>
<evidence type="ECO:0000313" key="3">
    <source>
        <dbReference type="RefSeq" id="XP_035455041.2"/>
    </source>
</evidence>
<dbReference type="GO" id="GO:0006446">
    <property type="term" value="P:regulation of translational initiation"/>
    <property type="evidence" value="ECO:0007669"/>
    <property type="project" value="TreeGrafter"/>
</dbReference>
<dbReference type="Proteomes" id="UP000829999">
    <property type="component" value="Chromosome 22"/>
</dbReference>
<feature type="compositionally biased region" description="Basic and acidic residues" evidence="1">
    <location>
        <begin position="21"/>
        <end position="30"/>
    </location>
</feature>
<dbReference type="PANTHER" id="PTHR23254">
    <property type="entry name" value="EIF4G DOMAIN PROTEIN"/>
    <property type="match status" value="1"/>
</dbReference>
<dbReference type="AlphaFoldDB" id="A0A9R0DID6"/>
<gene>
    <name evidence="3" type="primary">LOC118279513</name>
</gene>
<accession>A0A9R0DID6</accession>
<dbReference type="PANTHER" id="PTHR23254:SF18">
    <property type="entry name" value="RE28271P"/>
    <property type="match status" value="1"/>
</dbReference>
<keyword evidence="2" id="KW-1185">Reference proteome</keyword>
<protein>
    <submittedName>
        <fullName evidence="3">Uncharacterized protein LOC118279513</fullName>
    </submittedName>
</protein>
<proteinExistence type="predicted"/>